<protein>
    <submittedName>
        <fullName evidence="2">Putative Asp/Glu racemase</fullName>
    </submittedName>
</protein>
<evidence type="ECO:0000313" key="2">
    <source>
        <dbReference type="EMBL" id="EAS51878.1"/>
    </source>
</evidence>
<dbReference type="AlphaFoldDB" id="Q1YL53"/>
<dbReference type="InterPro" id="IPR026286">
    <property type="entry name" value="MaiA/AMDase"/>
</dbReference>
<dbReference type="Proteomes" id="UP000000321">
    <property type="component" value="Unassembled WGS sequence"/>
</dbReference>
<feature type="region of interest" description="Disordered" evidence="1">
    <location>
        <begin position="267"/>
        <end position="292"/>
    </location>
</feature>
<evidence type="ECO:0000313" key="3">
    <source>
        <dbReference type="Proteomes" id="UP000000321"/>
    </source>
</evidence>
<evidence type="ECO:0000256" key="1">
    <source>
        <dbReference type="SAM" id="MobiDB-lite"/>
    </source>
</evidence>
<dbReference type="PANTHER" id="PTHR40267">
    <property type="entry name" value="BLR3294 PROTEIN"/>
    <property type="match status" value="1"/>
</dbReference>
<sequence>MTQAGAERPDSRKAGAPLRIGMLTPSSNTVLEPYTAEILRPFGAEASVHFGRFRVTEISMSQGSQAQFDLAPVLDAARLLADARVDVIAWNGTSSAWLGLERDVELCREIEAATGIAATTTMLAYDRLFRAAGVTRIALVTPYLGEVQEQIVANYARQGITVVAERHLEDRGNFSFCEYAPEAIADCVRAVAAARPQMIAIVCTNFRGAPVVAALEQECGIPVVDSVAITAFATARLVGLDTARITGWGRLFPEFSQMTDLRPTQAFATGVPSASGPDTSPAGQPASTESAT</sequence>
<comment type="caution">
    <text evidence="2">The sequence shown here is derived from an EMBL/GenBank/DDBJ whole genome shotgun (WGS) entry which is preliminary data.</text>
</comment>
<dbReference type="PANTHER" id="PTHR40267:SF1">
    <property type="entry name" value="BLR3294 PROTEIN"/>
    <property type="match status" value="1"/>
</dbReference>
<dbReference type="BioCyc" id="AURANTIMONAS:SI859A1_02694-MONOMER"/>
<dbReference type="EMBL" id="AAPJ01000001">
    <property type="protein sequence ID" value="EAS51878.1"/>
    <property type="molecule type" value="Genomic_DNA"/>
</dbReference>
<dbReference type="HOGENOM" id="CLU_068086_1_0_5"/>
<organism evidence="2 3">
    <name type="scientific">Aurantimonas manganoxydans (strain ATCC BAA-1229 / DSM 21871 / SI85-9A1)</name>
    <dbReference type="NCBI Taxonomy" id="287752"/>
    <lineage>
        <taxon>Bacteria</taxon>
        <taxon>Pseudomonadati</taxon>
        <taxon>Pseudomonadota</taxon>
        <taxon>Alphaproteobacteria</taxon>
        <taxon>Hyphomicrobiales</taxon>
        <taxon>Aurantimonadaceae</taxon>
        <taxon>Aurantimonas</taxon>
    </lineage>
</organism>
<reference evidence="2 3" key="1">
    <citation type="journal article" date="2008" name="Appl. Environ. Microbiol.">
        <title>Genomic insights into Mn(II) oxidation by the marine alphaproteobacterium Aurantimonas sp. strain SI85-9A1.</title>
        <authorList>
            <person name="Dick G.J."/>
            <person name="Podell S."/>
            <person name="Johnson H.A."/>
            <person name="Rivera-Espinoza Y."/>
            <person name="Bernier-Latmani R."/>
            <person name="McCarthy J.K."/>
            <person name="Torpey J.W."/>
            <person name="Clement B.G."/>
            <person name="Gaasterland T."/>
            <person name="Tebo B.M."/>
        </authorList>
    </citation>
    <scope>NUCLEOTIDE SEQUENCE [LARGE SCALE GENOMIC DNA]</scope>
    <source>
        <strain evidence="2 3">SI85-9A1</strain>
    </source>
</reference>
<dbReference type="InterPro" id="IPR053714">
    <property type="entry name" value="Iso_Racemase_Enz_sf"/>
</dbReference>
<dbReference type="Pfam" id="PF17645">
    <property type="entry name" value="Amdase"/>
    <property type="match status" value="1"/>
</dbReference>
<name>Q1YL53_AURMS</name>
<accession>Q1YL53</accession>
<feature type="compositionally biased region" description="Polar residues" evidence="1">
    <location>
        <begin position="276"/>
        <end position="292"/>
    </location>
</feature>
<dbReference type="Gene3D" id="3.40.50.12500">
    <property type="match status" value="1"/>
</dbReference>
<gene>
    <name evidence="2" type="ORF">SI859A1_02694</name>
</gene>
<keyword evidence="3" id="KW-1185">Reference proteome</keyword>
<dbReference type="PIRSF" id="PIRSF015736">
    <property type="entry name" value="MI"/>
    <property type="match status" value="1"/>
</dbReference>
<proteinExistence type="predicted"/>